<organism evidence="2">
    <name type="scientific">Eucalyptus grandis</name>
    <name type="common">Flooded gum</name>
    <dbReference type="NCBI Taxonomy" id="71139"/>
    <lineage>
        <taxon>Eukaryota</taxon>
        <taxon>Viridiplantae</taxon>
        <taxon>Streptophyta</taxon>
        <taxon>Embryophyta</taxon>
        <taxon>Tracheophyta</taxon>
        <taxon>Spermatophyta</taxon>
        <taxon>Magnoliopsida</taxon>
        <taxon>eudicotyledons</taxon>
        <taxon>Gunneridae</taxon>
        <taxon>Pentapetalae</taxon>
        <taxon>rosids</taxon>
        <taxon>malvids</taxon>
        <taxon>Myrtales</taxon>
        <taxon>Myrtaceae</taxon>
        <taxon>Myrtoideae</taxon>
        <taxon>Eucalypteae</taxon>
        <taxon>Eucalyptus</taxon>
    </lineage>
</organism>
<feature type="region of interest" description="Disordered" evidence="1">
    <location>
        <begin position="14"/>
        <end position="40"/>
    </location>
</feature>
<evidence type="ECO:0000313" key="2">
    <source>
        <dbReference type="EMBL" id="KCW60796.1"/>
    </source>
</evidence>
<reference evidence="2" key="1">
    <citation type="submission" date="2013-07" db="EMBL/GenBank/DDBJ databases">
        <title>The genome of Eucalyptus grandis.</title>
        <authorList>
            <person name="Schmutz J."/>
            <person name="Hayes R."/>
            <person name="Myburg A."/>
            <person name="Tuskan G."/>
            <person name="Grattapaglia D."/>
            <person name="Rokhsar D.S."/>
        </authorList>
    </citation>
    <scope>NUCLEOTIDE SEQUENCE</scope>
    <source>
        <tissue evidence="2">Leaf extractions</tissue>
    </source>
</reference>
<proteinExistence type="predicted"/>
<gene>
    <name evidence="2" type="ORF">EUGRSUZ_H03533</name>
</gene>
<accession>A0A059B4G2</accession>
<dbReference type="AlphaFoldDB" id="A0A059B4G2"/>
<dbReference type="InParanoid" id="A0A059B4G2"/>
<sequence>MTYSHFQGTCGGFVQGEAPAGEGRGHVRRGSRPDRSEDGVDLVVPGGVDDLVAAGAVGGVDPDFRDDFRQVVDRVHRVVSFLGFHGFPNLHGGTKVKTKLSKLKKQAFVLKSLQDHPINSQLFS</sequence>
<protein>
    <submittedName>
        <fullName evidence="2">Uncharacterized protein</fullName>
    </submittedName>
</protein>
<dbReference type="EMBL" id="KK198760">
    <property type="protein sequence ID" value="KCW60796.1"/>
    <property type="molecule type" value="Genomic_DNA"/>
</dbReference>
<dbReference type="Gramene" id="KCW60796">
    <property type="protein sequence ID" value="KCW60796"/>
    <property type="gene ID" value="EUGRSUZ_H03533"/>
</dbReference>
<name>A0A059B4G2_EUCGR</name>
<evidence type="ECO:0000256" key="1">
    <source>
        <dbReference type="SAM" id="MobiDB-lite"/>
    </source>
</evidence>